<organism evidence="2 3">
    <name type="scientific">Sander lucioperca</name>
    <name type="common">Pike-perch</name>
    <name type="synonym">Perca lucioperca</name>
    <dbReference type="NCBI Taxonomy" id="283035"/>
    <lineage>
        <taxon>Eukaryota</taxon>
        <taxon>Metazoa</taxon>
        <taxon>Chordata</taxon>
        <taxon>Craniata</taxon>
        <taxon>Vertebrata</taxon>
        <taxon>Euteleostomi</taxon>
        <taxon>Actinopterygii</taxon>
        <taxon>Neopterygii</taxon>
        <taxon>Teleostei</taxon>
        <taxon>Neoteleostei</taxon>
        <taxon>Acanthomorphata</taxon>
        <taxon>Eupercaria</taxon>
        <taxon>Perciformes</taxon>
        <taxon>Percoidei</taxon>
        <taxon>Percidae</taxon>
        <taxon>Luciopercinae</taxon>
        <taxon>Sander</taxon>
    </lineage>
</organism>
<reference evidence="2" key="2">
    <citation type="submission" date="2025-09" db="UniProtKB">
        <authorList>
            <consortium name="Ensembl"/>
        </authorList>
    </citation>
    <scope>IDENTIFICATION</scope>
</reference>
<feature type="region of interest" description="Disordered" evidence="1">
    <location>
        <begin position="73"/>
        <end position="103"/>
    </location>
</feature>
<dbReference type="Ensembl" id="ENSSLUT00000001823.1">
    <property type="protein sequence ID" value="ENSSLUP00000001743.1"/>
    <property type="gene ID" value="ENSSLUG00000000848.1"/>
</dbReference>
<dbReference type="Proteomes" id="UP000694568">
    <property type="component" value="Unplaced"/>
</dbReference>
<accession>A0A8C9WXC7</accession>
<name>A0A8C9WXC7_SANLU</name>
<protein>
    <submittedName>
        <fullName evidence="2">Uncharacterized protein</fullName>
    </submittedName>
</protein>
<dbReference type="AlphaFoldDB" id="A0A8C9WXC7"/>
<proteinExistence type="predicted"/>
<reference evidence="2" key="1">
    <citation type="submission" date="2025-08" db="UniProtKB">
        <authorList>
            <consortium name="Ensembl"/>
        </authorList>
    </citation>
    <scope>IDENTIFICATION</scope>
</reference>
<sequence>MECQWKVMACYPPNLPIGGTLSGCSLTPLENIATQRSSSSLPFFCSVSILRVCVLLVAAEPGCLLACLPGAAESRDGTTSNHKRGEEEQSVPALRVGESMSFC</sequence>
<evidence type="ECO:0000256" key="1">
    <source>
        <dbReference type="SAM" id="MobiDB-lite"/>
    </source>
</evidence>
<evidence type="ECO:0000313" key="2">
    <source>
        <dbReference type="Ensembl" id="ENSSLUP00000001743.1"/>
    </source>
</evidence>
<dbReference type="PROSITE" id="PS51257">
    <property type="entry name" value="PROKAR_LIPOPROTEIN"/>
    <property type="match status" value="1"/>
</dbReference>
<evidence type="ECO:0000313" key="3">
    <source>
        <dbReference type="Proteomes" id="UP000694568"/>
    </source>
</evidence>
<keyword evidence="3" id="KW-1185">Reference proteome</keyword>